<gene>
    <name evidence="2" type="ORF">SPI_02581</name>
</gene>
<organism evidence="2 3">
    <name type="scientific">Niveomyces insectorum RCEF 264</name>
    <dbReference type="NCBI Taxonomy" id="1081102"/>
    <lineage>
        <taxon>Eukaryota</taxon>
        <taxon>Fungi</taxon>
        <taxon>Dikarya</taxon>
        <taxon>Ascomycota</taxon>
        <taxon>Pezizomycotina</taxon>
        <taxon>Sordariomycetes</taxon>
        <taxon>Hypocreomycetidae</taxon>
        <taxon>Hypocreales</taxon>
        <taxon>Cordycipitaceae</taxon>
        <taxon>Niveomyces</taxon>
    </lineage>
</organism>
<reference evidence="2 3" key="1">
    <citation type="journal article" date="2016" name="Genome Biol. Evol.">
        <title>Divergent and convergent evolution of fungal pathogenicity.</title>
        <authorList>
            <person name="Shang Y."/>
            <person name="Xiao G."/>
            <person name="Zheng P."/>
            <person name="Cen K."/>
            <person name="Zhan S."/>
            <person name="Wang C."/>
        </authorList>
    </citation>
    <scope>NUCLEOTIDE SEQUENCE [LARGE SCALE GENOMIC DNA]</scope>
    <source>
        <strain evidence="2 3">RCEF 264</strain>
    </source>
</reference>
<accession>A0A167Y3P3</accession>
<dbReference type="AlphaFoldDB" id="A0A167Y3P3"/>
<keyword evidence="3" id="KW-1185">Reference proteome</keyword>
<evidence type="ECO:0000313" key="2">
    <source>
        <dbReference type="EMBL" id="OAA65794.1"/>
    </source>
</evidence>
<dbReference type="OrthoDB" id="5237402at2759"/>
<sequence length="307" mass="33089">MSTQSSLGKKGSSSPLSITISTSSANSNLRLRFSDTPQESSPPLISGCLSPAVPILVRGRVYCGTDFRRRAVDWFASQKNTRAVTANKETSRVPTTKVSKRTPRRREFGAPTRVQPTRAAKRKAATLAGPAVGGVLPSKTRSLALGAASITTASNEDYTLDKCWADVSEAEFQTIVETLLLKKANQANARSRTGGALAYHERGWCPVAAKPLACTEMAYCLHGIGRRDHLRPVCVPKMPLSPWPSELPEAHMSRGRSPSCSPPPHCNSEKIDREAEVLRHVDGGIEDLGGLKCAVDACNGAVRVWML</sequence>
<evidence type="ECO:0000313" key="3">
    <source>
        <dbReference type="Proteomes" id="UP000076874"/>
    </source>
</evidence>
<feature type="region of interest" description="Disordered" evidence="1">
    <location>
        <begin position="247"/>
        <end position="266"/>
    </location>
</feature>
<name>A0A167Y3P3_9HYPO</name>
<comment type="caution">
    <text evidence="2">The sequence shown here is derived from an EMBL/GenBank/DDBJ whole genome shotgun (WGS) entry which is preliminary data.</text>
</comment>
<dbReference type="EMBL" id="AZHD01000003">
    <property type="protein sequence ID" value="OAA65794.1"/>
    <property type="molecule type" value="Genomic_DNA"/>
</dbReference>
<evidence type="ECO:0000256" key="1">
    <source>
        <dbReference type="SAM" id="MobiDB-lite"/>
    </source>
</evidence>
<dbReference type="Proteomes" id="UP000076874">
    <property type="component" value="Unassembled WGS sequence"/>
</dbReference>
<proteinExistence type="predicted"/>
<protein>
    <submittedName>
        <fullName evidence="2">Uncharacterized protein</fullName>
    </submittedName>
</protein>